<dbReference type="EMBL" id="BDUF01000003">
    <property type="protein sequence ID" value="GAX88492.1"/>
    <property type="molecule type" value="Genomic_DNA"/>
</dbReference>
<name>A0A292YBV3_9BACL</name>
<dbReference type="Gene3D" id="3.30.450.90">
    <property type="match status" value="1"/>
</dbReference>
<dbReference type="FunFam" id="3.30.300.160:FF:000002">
    <property type="entry name" value="Type II secretion system protein E"/>
    <property type="match status" value="1"/>
</dbReference>
<dbReference type="InterPro" id="IPR027417">
    <property type="entry name" value="P-loop_NTPase"/>
</dbReference>
<sequence length="552" mass="62232">MTRKRLGDLLLEFGLVTKDQLDQALAEQKVTGQPLGEVLIQRGAISEDQLIEVMEFQLGVPHVNLEQYEVDRSIVDLVPEELARRYKVLPVKRRGNRLTLAMIDPMDYYAIDDIQMTTGLQIDPVIATRDSIQKAFTHYYSLKKSISEVLEDIHPEEIDESQVRGEDAPIVRMVNQLIEDAVDKRASDIHFDSQRAGVVVRFRIDGILMNQMRLPKHMQPVLTARIKIMANLNIAERRLPQDGRIQLQVRGRTVDVRVATLPTIFGEKIVLRLLDMKNAITRIDRLGFSEINEKTFMRMVNSAHGIVLVTGPTGSGKTSTLYAALHHLNTERQNLITIEDPVEYQLDGINQVQVNPAIGLTFAAGLRSILREDPNIIMIGEIRDMETAEIAFRAALTGHLVLSTLHTNDAASAVTRLLDMGLESYLIASTMRGVVAQRLVRRICTDCKVSYVPHAEEAAVLEKHGVHADKLWRGSGCALCNRTGYRGRLAIQEVLPFDEELRTLVTQHHPIDTYRNWARKQGFRTMLEDGLDKAVQGLTTMEEVFQVVISDE</sequence>
<dbReference type="CDD" id="cd01129">
    <property type="entry name" value="PulE-GspE-like"/>
    <property type="match status" value="1"/>
</dbReference>
<dbReference type="RefSeq" id="WP_096180176.1">
    <property type="nucleotide sequence ID" value="NZ_BDUF01000003.1"/>
</dbReference>
<dbReference type="Gene3D" id="3.30.300.160">
    <property type="entry name" value="Type II secretion system, protein E, N-terminal domain"/>
    <property type="match status" value="1"/>
</dbReference>
<feature type="domain" description="AAA+ ATPase" evidence="4">
    <location>
        <begin position="303"/>
        <end position="424"/>
    </location>
</feature>
<dbReference type="GO" id="GO:0005524">
    <property type="term" value="F:ATP binding"/>
    <property type="evidence" value="ECO:0007669"/>
    <property type="project" value="UniProtKB-KW"/>
</dbReference>
<evidence type="ECO:0000256" key="3">
    <source>
        <dbReference type="ARBA" id="ARBA00022840"/>
    </source>
</evidence>
<dbReference type="PANTHER" id="PTHR30258">
    <property type="entry name" value="TYPE II SECRETION SYSTEM PROTEIN GSPE-RELATED"/>
    <property type="match status" value="1"/>
</dbReference>
<dbReference type="FunFam" id="3.40.50.300:FF:000398">
    <property type="entry name" value="Type IV pilus assembly ATPase PilB"/>
    <property type="match status" value="1"/>
</dbReference>
<dbReference type="PANTHER" id="PTHR30258:SF2">
    <property type="entry name" value="COMG OPERON PROTEIN 1"/>
    <property type="match status" value="1"/>
</dbReference>
<evidence type="ECO:0000256" key="1">
    <source>
        <dbReference type="ARBA" id="ARBA00006611"/>
    </source>
</evidence>
<dbReference type="SMART" id="SM00382">
    <property type="entry name" value="AAA"/>
    <property type="match status" value="1"/>
</dbReference>
<proteinExistence type="inferred from homology"/>
<dbReference type="InterPro" id="IPR003593">
    <property type="entry name" value="AAA+_ATPase"/>
</dbReference>
<dbReference type="GO" id="GO:0005886">
    <property type="term" value="C:plasma membrane"/>
    <property type="evidence" value="ECO:0007669"/>
    <property type="project" value="TreeGrafter"/>
</dbReference>
<dbReference type="OrthoDB" id="9808272at2"/>
<organism evidence="5 6">
    <name type="scientific">Effusibacillus lacus</name>
    <dbReference type="NCBI Taxonomy" id="1348429"/>
    <lineage>
        <taxon>Bacteria</taxon>
        <taxon>Bacillati</taxon>
        <taxon>Bacillota</taxon>
        <taxon>Bacilli</taxon>
        <taxon>Bacillales</taxon>
        <taxon>Alicyclobacillaceae</taxon>
        <taxon>Effusibacillus</taxon>
    </lineage>
</organism>
<gene>
    <name evidence="5" type="ORF">EFBL_0101</name>
</gene>
<comment type="similarity">
    <text evidence="1">Belongs to the GSP E family.</text>
</comment>
<dbReference type="AlphaFoldDB" id="A0A292YBV3"/>
<evidence type="ECO:0000259" key="4">
    <source>
        <dbReference type="SMART" id="SM00382"/>
    </source>
</evidence>
<dbReference type="SUPFAM" id="SSF52540">
    <property type="entry name" value="P-loop containing nucleoside triphosphate hydrolases"/>
    <property type="match status" value="1"/>
</dbReference>
<dbReference type="InterPro" id="IPR007831">
    <property type="entry name" value="T2SS_GspE_N"/>
</dbReference>
<dbReference type="InterPro" id="IPR001482">
    <property type="entry name" value="T2SS/T4SS_dom"/>
</dbReference>
<dbReference type="Pfam" id="PF00437">
    <property type="entry name" value="T2SSE"/>
    <property type="match status" value="1"/>
</dbReference>
<evidence type="ECO:0000256" key="2">
    <source>
        <dbReference type="ARBA" id="ARBA00022741"/>
    </source>
</evidence>
<dbReference type="Proteomes" id="UP000217785">
    <property type="component" value="Unassembled WGS sequence"/>
</dbReference>
<reference evidence="6" key="1">
    <citation type="submission" date="2017-07" db="EMBL/GenBank/DDBJ databases">
        <title>Draft genome sequence of Effusibacillus lacus strain skLN1.</title>
        <authorList>
            <person name="Watanabe M."/>
            <person name="Kojima H."/>
            <person name="Fukui M."/>
        </authorList>
    </citation>
    <scope>NUCLEOTIDE SEQUENCE [LARGE SCALE GENOMIC DNA]</scope>
    <source>
        <strain evidence="6">skLN1</strain>
    </source>
</reference>
<keyword evidence="6" id="KW-1185">Reference proteome</keyword>
<accession>A0A292YBV3</accession>
<dbReference type="Gene3D" id="3.40.50.300">
    <property type="entry name" value="P-loop containing nucleotide triphosphate hydrolases"/>
    <property type="match status" value="1"/>
</dbReference>
<protein>
    <submittedName>
        <fullName evidence="5">Type II secretion system protein E</fullName>
    </submittedName>
</protein>
<dbReference type="FunFam" id="3.30.450.90:FF:000001">
    <property type="entry name" value="Type II secretion system ATPase GspE"/>
    <property type="match status" value="1"/>
</dbReference>
<dbReference type="SUPFAM" id="SSF160246">
    <property type="entry name" value="EspE N-terminal domain-like"/>
    <property type="match status" value="1"/>
</dbReference>
<dbReference type="GO" id="GO:0016887">
    <property type="term" value="F:ATP hydrolysis activity"/>
    <property type="evidence" value="ECO:0007669"/>
    <property type="project" value="TreeGrafter"/>
</dbReference>
<dbReference type="InterPro" id="IPR037257">
    <property type="entry name" value="T2SS_E_N_sf"/>
</dbReference>
<comment type="caution">
    <text evidence="5">The sequence shown here is derived from an EMBL/GenBank/DDBJ whole genome shotgun (WGS) entry which is preliminary data.</text>
</comment>
<evidence type="ECO:0000313" key="6">
    <source>
        <dbReference type="Proteomes" id="UP000217785"/>
    </source>
</evidence>
<keyword evidence="3" id="KW-0067">ATP-binding</keyword>
<keyword evidence="2" id="KW-0547">Nucleotide-binding</keyword>
<dbReference type="Pfam" id="PF05157">
    <property type="entry name" value="MshEN"/>
    <property type="match status" value="1"/>
</dbReference>
<evidence type="ECO:0000313" key="5">
    <source>
        <dbReference type="EMBL" id="GAX88492.1"/>
    </source>
</evidence>